<sequence>MSDRRTLTVRGRVLRPLARVLLVLAGAVAGVLVGWLLATGTAAAAEPADSPREPLAGLTGTATTAVDGLTGALKPAGSVVRSDNVEPVRLDTSSLTGPETPVELPLRVGKTLRQGVGDLAQKVRTPVERVVPVSTTLRTSSILPQLNPDFSVPRSAAPGHLDRTVAPVRTGGGAAPADAPARPAAVDVAAEELIGELSTPPAPRPERPAPHPVPSAPISPATVPAPCSCGHDGSGSLGGAPHAAQLAGSTPLAAVGRGFMNPSAQGLAAERVEQPGVTPD</sequence>
<dbReference type="AlphaFoldDB" id="A0A8J3CHC5"/>
<feature type="region of interest" description="Disordered" evidence="1">
    <location>
        <begin position="197"/>
        <end position="219"/>
    </location>
</feature>
<organism evidence="2 3">
    <name type="scientific">Longimycelium tulufanense</name>
    <dbReference type="NCBI Taxonomy" id="907463"/>
    <lineage>
        <taxon>Bacteria</taxon>
        <taxon>Bacillati</taxon>
        <taxon>Actinomycetota</taxon>
        <taxon>Actinomycetes</taxon>
        <taxon>Pseudonocardiales</taxon>
        <taxon>Pseudonocardiaceae</taxon>
        <taxon>Longimycelium</taxon>
    </lineage>
</organism>
<evidence type="ECO:0000256" key="1">
    <source>
        <dbReference type="SAM" id="MobiDB-lite"/>
    </source>
</evidence>
<evidence type="ECO:0000313" key="3">
    <source>
        <dbReference type="Proteomes" id="UP000637578"/>
    </source>
</evidence>
<comment type="caution">
    <text evidence="2">The sequence shown here is derived from an EMBL/GenBank/DDBJ whole genome shotgun (WGS) entry which is preliminary data.</text>
</comment>
<name>A0A8J3CHC5_9PSEU</name>
<evidence type="ECO:0000313" key="2">
    <source>
        <dbReference type="EMBL" id="GGM66945.1"/>
    </source>
</evidence>
<proteinExistence type="predicted"/>
<dbReference type="EMBL" id="BMMK01000021">
    <property type="protein sequence ID" value="GGM66945.1"/>
    <property type="molecule type" value="Genomic_DNA"/>
</dbReference>
<dbReference type="RefSeq" id="WP_189060088.1">
    <property type="nucleotide sequence ID" value="NZ_BMMK01000021.1"/>
</dbReference>
<dbReference type="Proteomes" id="UP000637578">
    <property type="component" value="Unassembled WGS sequence"/>
</dbReference>
<reference evidence="2" key="1">
    <citation type="journal article" date="2014" name="Int. J. Syst. Evol. Microbiol.">
        <title>Complete genome sequence of Corynebacterium casei LMG S-19264T (=DSM 44701T), isolated from a smear-ripened cheese.</title>
        <authorList>
            <consortium name="US DOE Joint Genome Institute (JGI-PGF)"/>
            <person name="Walter F."/>
            <person name="Albersmeier A."/>
            <person name="Kalinowski J."/>
            <person name="Ruckert C."/>
        </authorList>
    </citation>
    <scope>NUCLEOTIDE SEQUENCE</scope>
    <source>
        <strain evidence="2">CGMCC 4.5737</strain>
    </source>
</reference>
<protein>
    <submittedName>
        <fullName evidence="2">Uncharacterized protein</fullName>
    </submittedName>
</protein>
<keyword evidence="3" id="KW-1185">Reference proteome</keyword>
<accession>A0A8J3CHC5</accession>
<reference evidence="2" key="2">
    <citation type="submission" date="2020-09" db="EMBL/GenBank/DDBJ databases">
        <authorList>
            <person name="Sun Q."/>
            <person name="Zhou Y."/>
        </authorList>
    </citation>
    <scope>NUCLEOTIDE SEQUENCE</scope>
    <source>
        <strain evidence="2">CGMCC 4.5737</strain>
    </source>
</reference>
<gene>
    <name evidence="2" type="ORF">GCM10012275_41760</name>
</gene>